<proteinExistence type="predicted"/>
<dbReference type="GeneID" id="5231581"/>
<name>A5E3Q1_LODEL</name>
<feature type="domain" description="F-box protein Hrt3/FBXO9 C-terminal" evidence="2">
    <location>
        <begin position="204"/>
        <end position="332"/>
    </location>
</feature>
<dbReference type="EMBL" id="CH981529">
    <property type="protein sequence ID" value="EDK46059.1"/>
    <property type="molecule type" value="Genomic_DNA"/>
</dbReference>
<dbReference type="Gene3D" id="1.20.58.80">
    <property type="entry name" value="Phosphotransferase system, lactose/cellobiose-type IIA subunit"/>
    <property type="match status" value="1"/>
</dbReference>
<dbReference type="InterPro" id="IPR036047">
    <property type="entry name" value="F-box-like_dom_sf"/>
</dbReference>
<dbReference type="InterPro" id="IPR045464">
    <property type="entry name" value="Hrt3/FBXO9_C"/>
</dbReference>
<dbReference type="OrthoDB" id="2117972at2759"/>
<dbReference type="AlphaFoldDB" id="A5E3Q1"/>
<dbReference type="KEGG" id="lel:PVL30_003966"/>
<dbReference type="Pfam" id="PF19270">
    <property type="entry name" value="FBO_C"/>
    <property type="match status" value="1"/>
</dbReference>
<evidence type="ECO:0000256" key="1">
    <source>
        <dbReference type="ARBA" id="ARBA00022786"/>
    </source>
</evidence>
<protein>
    <recommendedName>
        <fullName evidence="2">F-box protein Hrt3/FBXO9 C-terminal domain-containing protein</fullName>
    </recommendedName>
</protein>
<dbReference type="eggNOG" id="KOG2997">
    <property type="taxonomic scope" value="Eukaryota"/>
</dbReference>
<evidence type="ECO:0000259" key="2">
    <source>
        <dbReference type="Pfam" id="PF19270"/>
    </source>
</evidence>
<accession>A5E3Q1</accession>
<dbReference type="STRING" id="379508.A5E3Q1"/>
<dbReference type="InParanoid" id="A5E3Q1"/>
<dbReference type="GO" id="GO:0019005">
    <property type="term" value="C:SCF ubiquitin ligase complex"/>
    <property type="evidence" value="ECO:0007669"/>
    <property type="project" value="TreeGrafter"/>
</dbReference>
<dbReference type="GO" id="GO:0005737">
    <property type="term" value="C:cytoplasm"/>
    <property type="evidence" value="ECO:0007669"/>
    <property type="project" value="TreeGrafter"/>
</dbReference>
<organism evidence="3 4">
    <name type="scientific">Lodderomyces elongisporus (strain ATCC 11503 / CBS 2605 / JCM 1781 / NBRC 1676 / NRRL YB-4239)</name>
    <name type="common">Yeast</name>
    <name type="synonym">Saccharomyces elongisporus</name>
    <dbReference type="NCBI Taxonomy" id="379508"/>
    <lineage>
        <taxon>Eukaryota</taxon>
        <taxon>Fungi</taxon>
        <taxon>Dikarya</taxon>
        <taxon>Ascomycota</taxon>
        <taxon>Saccharomycotina</taxon>
        <taxon>Pichiomycetes</taxon>
        <taxon>Debaryomycetaceae</taxon>
        <taxon>Candida/Lodderomyces clade</taxon>
        <taxon>Lodderomyces</taxon>
    </lineage>
</organism>
<dbReference type="OMA" id="RWNRLDF"/>
<gene>
    <name evidence="3" type="ORF">LELG_04239</name>
</gene>
<dbReference type="PANTHER" id="PTHR12874">
    <property type="entry name" value="F-BOX ONLY PROTEIN 48-RELATED"/>
    <property type="match status" value="1"/>
</dbReference>
<evidence type="ECO:0000313" key="3">
    <source>
        <dbReference type="EMBL" id="EDK46059.1"/>
    </source>
</evidence>
<keyword evidence="1" id="KW-0833">Ubl conjugation pathway</keyword>
<reference evidence="3 4" key="1">
    <citation type="journal article" date="2009" name="Nature">
        <title>Evolution of pathogenicity and sexual reproduction in eight Candida genomes.</title>
        <authorList>
            <person name="Butler G."/>
            <person name="Rasmussen M.D."/>
            <person name="Lin M.F."/>
            <person name="Santos M.A."/>
            <person name="Sakthikumar S."/>
            <person name="Munro C.A."/>
            <person name="Rheinbay E."/>
            <person name="Grabherr M."/>
            <person name="Forche A."/>
            <person name="Reedy J.L."/>
            <person name="Agrafioti I."/>
            <person name="Arnaud M.B."/>
            <person name="Bates S."/>
            <person name="Brown A.J."/>
            <person name="Brunke S."/>
            <person name="Costanzo M.C."/>
            <person name="Fitzpatrick D.A."/>
            <person name="de Groot P.W."/>
            <person name="Harris D."/>
            <person name="Hoyer L.L."/>
            <person name="Hube B."/>
            <person name="Klis F.M."/>
            <person name="Kodira C."/>
            <person name="Lennard N."/>
            <person name="Logue M.E."/>
            <person name="Martin R."/>
            <person name="Neiman A.M."/>
            <person name="Nikolaou E."/>
            <person name="Quail M.A."/>
            <person name="Quinn J."/>
            <person name="Santos M.C."/>
            <person name="Schmitzberger F.F."/>
            <person name="Sherlock G."/>
            <person name="Shah P."/>
            <person name="Silverstein K.A."/>
            <person name="Skrzypek M.S."/>
            <person name="Soll D."/>
            <person name="Staggs R."/>
            <person name="Stansfield I."/>
            <person name="Stumpf M.P."/>
            <person name="Sudbery P.E."/>
            <person name="Srikantha T."/>
            <person name="Zeng Q."/>
            <person name="Berman J."/>
            <person name="Berriman M."/>
            <person name="Heitman J."/>
            <person name="Gow N.A."/>
            <person name="Lorenz M.C."/>
            <person name="Birren B.W."/>
            <person name="Kellis M."/>
            <person name="Cuomo C.A."/>
        </authorList>
    </citation>
    <scope>NUCLEOTIDE SEQUENCE [LARGE SCALE GENOMIC DNA]</scope>
    <source>
        <strain evidence="4">ATCC 11503 / BCRC 21390 / CBS 2605 / JCM 1781 / NBRC 1676 / NRRL YB-4239</strain>
    </source>
</reference>
<dbReference type="GO" id="GO:0031146">
    <property type="term" value="P:SCF-dependent proteasomal ubiquitin-dependent protein catabolic process"/>
    <property type="evidence" value="ECO:0007669"/>
    <property type="project" value="TreeGrafter"/>
</dbReference>
<dbReference type="Proteomes" id="UP000001996">
    <property type="component" value="Unassembled WGS sequence"/>
</dbReference>
<evidence type="ECO:0000313" key="4">
    <source>
        <dbReference type="Proteomes" id="UP000001996"/>
    </source>
</evidence>
<dbReference type="SUPFAM" id="SSF81383">
    <property type="entry name" value="F-box domain"/>
    <property type="match status" value="1"/>
</dbReference>
<sequence length="386" mass="45195">MSTAATSLPLNHAESNLDHEAIKYFERAIEKEAQGLMSDAVENYRKAFRINDRVDTLYRNLKVPSAMKKLTQERGKNVGTRVDEKEVAKINVDFLIKSFANLEVDGLHMSTHEDEENMTVAQPSPLVHLPKDIWLYILEVLVITLPESWFKMSITCKKFAYIGFGSSSIWRLLCQLVYPKQRYEENEGRFEPAIPDDQLQMVSHYTGWKHMLSKRPFVKFQGCYISVINYYSEGARGESSLSWTNPVRTITYYRYLRFYPDGTVLKVLTVLPPDQVVAHLQIDNPLIPHDEKHNKESHRIYRGKWTINSDGEIHIRIDQGSVDYLIFHYYFTVKSLGINKHAKLTWNQYYAQRKEIENDDRSGEISEYSIRNEKPFKFLRVRSYQM</sequence>
<keyword evidence="4" id="KW-1185">Reference proteome</keyword>
<dbReference type="HOGENOM" id="CLU_017706_1_0_1"/>
<dbReference type="FunCoup" id="A5E3Q1">
    <property type="interactions" value="120"/>
</dbReference>
<dbReference type="PANTHER" id="PTHR12874:SF9">
    <property type="entry name" value="F-BOX ONLY PROTEIN 48"/>
    <property type="match status" value="1"/>
</dbReference>